<dbReference type="GO" id="GO:0016020">
    <property type="term" value="C:membrane"/>
    <property type="evidence" value="ECO:0007669"/>
    <property type="project" value="InterPro"/>
</dbReference>
<evidence type="ECO:0000313" key="5">
    <source>
        <dbReference type="Proteomes" id="UP000321199"/>
    </source>
</evidence>
<accession>A0A5B8RY12</accession>
<dbReference type="PRINTS" id="PR01805">
    <property type="entry name" value="VACJLIPOPROT"/>
</dbReference>
<dbReference type="Proteomes" id="UP000321199">
    <property type="component" value="Chromosome"/>
</dbReference>
<keyword evidence="5" id="KW-1185">Reference proteome</keyword>
<comment type="similarity">
    <text evidence="1">Belongs to the MlaA family.</text>
</comment>
<dbReference type="Pfam" id="PF04333">
    <property type="entry name" value="MlaA"/>
    <property type="match status" value="1"/>
</dbReference>
<feature type="signal peptide" evidence="3">
    <location>
        <begin position="1"/>
        <end position="24"/>
    </location>
</feature>
<sequence>MLLALTAGLLLALAGCATGPGAHPQDPLEPYNRAMSEFNDGVDTILLTPAATLYKEALPRPVRTGVGNFFANLADLWSFVNNVLQGQGRAAADSLARFGINSFIGIGGVFDVASEAGIERHKQDFGLTLARWGIPSGPYLVLPLLGPSTLRDTAALPADTWGDLAWHARPVRTRNGLYVLRFADRRAAFLGATAVRDAAALDPYTFTRDLYLGARERQSGRNAADSDGRLPEEDE</sequence>
<protein>
    <submittedName>
        <fullName evidence="4">VacJ family lipoprotein</fullName>
    </submittedName>
</protein>
<dbReference type="PANTHER" id="PTHR30035:SF3">
    <property type="entry name" value="INTERMEMBRANE PHOSPHOLIPID TRANSPORT SYSTEM LIPOPROTEIN MLAA"/>
    <property type="match status" value="1"/>
</dbReference>
<gene>
    <name evidence="4" type="ORF">FOZ74_01575</name>
</gene>
<dbReference type="EMBL" id="CP042344">
    <property type="protein sequence ID" value="QEA14421.1"/>
    <property type="molecule type" value="Genomic_DNA"/>
</dbReference>
<dbReference type="PANTHER" id="PTHR30035">
    <property type="entry name" value="LIPOPROTEIN VACJ-RELATED"/>
    <property type="match status" value="1"/>
</dbReference>
<dbReference type="OrthoDB" id="9785326at2"/>
<dbReference type="GO" id="GO:0120010">
    <property type="term" value="P:intermembrane phospholipid transfer"/>
    <property type="evidence" value="ECO:0007669"/>
    <property type="project" value="TreeGrafter"/>
</dbReference>
<keyword evidence="2 3" id="KW-0732">Signal</keyword>
<evidence type="ECO:0000256" key="3">
    <source>
        <dbReference type="SAM" id="SignalP"/>
    </source>
</evidence>
<dbReference type="InterPro" id="IPR007428">
    <property type="entry name" value="MlaA"/>
</dbReference>
<proteinExistence type="inferred from homology"/>
<evidence type="ECO:0000256" key="2">
    <source>
        <dbReference type="ARBA" id="ARBA00022729"/>
    </source>
</evidence>
<reference evidence="4 5" key="1">
    <citation type="submission" date="2019-07" db="EMBL/GenBank/DDBJ databases">
        <title>Complete genome sequence of Comamonas sp. NLF 7-7 isolated from livestock.</title>
        <authorList>
            <person name="Kim D.H."/>
            <person name="Kim J.G."/>
        </authorList>
    </citation>
    <scope>NUCLEOTIDE SEQUENCE [LARGE SCALE GENOMIC DNA]</scope>
    <source>
        <strain evidence="4 5">NLF 7-7</strain>
    </source>
</reference>
<name>A0A5B8RY12_9BURK</name>
<dbReference type="AlphaFoldDB" id="A0A5B8RY12"/>
<organism evidence="4 5">
    <name type="scientific">Comamonas flocculans</name>
    <dbReference type="NCBI Taxonomy" id="2597701"/>
    <lineage>
        <taxon>Bacteria</taxon>
        <taxon>Pseudomonadati</taxon>
        <taxon>Pseudomonadota</taxon>
        <taxon>Betaproteobacteria</taxon>
        <taxon>Burkholderiales</taxon>
        <taxon>Comamonadaceae</taxon>
        <taxon>Comamonas</taxon>
    </lineage>
</organism>
<keyword evidence="4" id="KW-0449">Lipoprotein</keyword>
<evidence type="ECO:0000313" key="4">
    <source>
        <dbReference type="EMBL" id="QEA14421.1"/>
    </source>
</evidence>
<dbReference type="KEGG" id="cof:FOZ74_01575"/>
<evidence type="ECO:0000256" key="1">
    <source>
        <dbReference type="ARBA" id="ARBA00010634"/>
    </source>
</evidence>
<feature type="chain" id="PRO_5022885259" evidence="3">
    <location>
        <begin position="25"/>
        <end position="235"/>
    </location>
</feature>